<reference evidence="3 4" key="1">
    <citation type="submission" date="2019-04" db="EMBL/GenBank/DDBJ databases">
        <authorList>
            <consortium name="Wellcome Sanger Institute Data Sharing"/>
        </authorList>
    </citation>
    <scope>NUCLEOTIDE SEQUENCE [LARGE SCALE GENOMIC DNA]</scope>
</reference>
<reference evidence="3" key="2">
    <citation type="submission" date="2025-08" db="UniProtKB">
        <authorList>
            <consortium name="Ensembl"/>
        </authorList>
    </citation>
    <scope>IDENTIFICATION</scope>
</reference>
<feature type="region of interest" description="Disordered" evidence="2">
    <location>
        <begin position="87"/>
        <end position="108"/>
    </location>
</feature>
<evidence type="ECO:0000256" key="2">
    <source>
        <dbReference type="SAM" id="MobiDB-lite"/>
    </source>
</evidence>
<dbReference type="Pfam" id="PF06625">
    <property type="entry name" value="DUF1151"/>
    <property type="match status" value="1"/>
</dbReference>
<dbReference type="OrthoDB" id="5963205at2759"/>
<dbReference type="Proteomes" id="UP000694397">
    <property type="component" value="Chromosome 5"/>
</dbReference>
<dbReference type="PANTHER" id="PTHR16768:SF1">
    <property type="entry name" value="PROTEIN FAM107B"/>
    <property type="match status" value="1"/>
</dbReference>
<organism evidence="3 4">
    <name type="scientific">Scleropages formosus</name>
    <name type="common">Asian bonytongue</name>
    <name type="synonym">Osteoglossum formosum</name>
    <dbReference type="NCBI Taxonomy" id="113540"/>
    <lineage>
        <taxon>Eukaryota</taxon>
        <taxon>Metazoa</taxon>
        <taxon>Chordata</taxon>
        <taxon>Craniata</taxon>
        <taxon>Vertebrata</taxon>
        <taxon>Euteleostomi</taxon>
        <taxon>Actinopterygii</taxon>
        <taxon>Neopterygii</taxon>
        <taxon>Teleostei</taxon>
        <taxon>Osteoglossocephala</taxon>
        <taxon>Osteoglossomorpha</taxon>
        <taxon>Osteoglossiformes</taxon>
        <taxon>Osteoglossidae</taxon>
        <taxon>Scleropages</taxon>
    </lineage>
</organism>
<name>A0A8C9V9D3_SCLFO</name>
<evidence type="ECO:0000313" key="3">
    <source>
        <dbReference type="Ensembl" id="ENSSFOP00015034948.2"/>
    </source>
</evidence>
<sequence length="323" mass="36684">YKEANRPSPQGCAHETRERNFAQRRTLTRLTGRDTRWAEPLAPLARRDLRDPPAAGRRTARRLALVPFGGATLRGVYGALEACGSSPKLRPSLSRAPPPPVTVLSNSDAPGTLSVNNYRPEQTCASINKQAKLNNVSKDPSCIGTALFFHTPSGPCVSLWAKYSAVTFKTDPFLEQGDLTEGQPRVRSIMAEPDYINEDCDELIKPKKLVNPVKTSRNHQDLHRELLMNQRRGLAPQNKPELQKVLEKRKRDQVLRQQMEEQEAHKKHSDLEIELMKRQQKLEQLELQQQKDEEEQENTPEFVKMKSNLRRTKQEAELQGASQ</sequence>
<dbReference type="AlphaFoldDB" id="A0A8C9V9D3"/>
<evidence type="ECO:0000256" key="1">
    <source>
        <dbReference type="ARBA" id="ARBA00023054"/>
    </source>
</evidence>
<gene>
    <name evidence="3" type="primary">FAM107B</name>
    <name evidence="3" type="synonym">LOC108921144</name>
</gene>
<feature type="region of interest" description="Disordered" evidence="2">
    <location>
        <begin position="253"/>
        <end position="272"/>
    </location>
</feature>
<protein>
    <submittedName>
        <fullName evidence="3">Family with sequence similarity 107 member B</fullName>
    </submittedName>
</protein>
<reference evidence="3" key="3">
    <citation type="submission" date="2025-09" db="UniProtKB">
        <authorList>
            <consortium name="Ensembl"/>
        </authorList>
    </citation>
    <scope>IDENTIFICATION</scope>
</reference>
<keyword evidence="4" id="KW-1185">Reference proteome</keyword>
<dbReference type="InterPro" id="IPR009533">
    <property type="entry name" value="FAM107"/>
</dbReference>
<accession>A0A8C9V9D3</accession>
<proteinExistence type="predicted"/>
<dbReference type="PANTHER" id="PTHR16768">
    <property type="entry name" value="DOWN REGULATED IN RENAL CARCINOMA 1/TU3A"/>
    <property type="match status" value="1"/>
</dbReference>
<feature type="region of interest" description="Disordered" evidence="2">
    <location>
        <begin position="1"/>
        <end position="26"/>
    </location>
</feature>
<evidence type="ECO:0000313" key="4">
    <source>
        <dbReference type="Proteomes" id="UP000694397"/>
    </source>
</evidence>
<keyword evidence="1" id="KW-0175">Coiled coil</keyword>
<dbReference type="GeneTree" id="ENSGT00390000011228"/>
<dbReference type="Ensembl" id="ENSSFOT00015035330.2">
    <property type="protein sequence ID" value="ENSSFOP00015034948.2"/>
    <property type="gene ID" value="ENSSFOG00015022255.2"/>
</dbReference>
<feature type="region of interest" description="Disordered" evidence="2">
    <location>
        <begin position="284"/>
        <end position="323"/>
    </location>
</feature>